<protein>
    <submittedName>
        <fullName evidence="2">Lamin tail domain-containing protein</fullName>
    </submittedName>
</protein>
<dbReference type="Proteomes" id="UP001199525">
    <property type="component" value="Unassembled WGS sequence"/>
</dbReference>
<dbReference type="Pfam" id="PF00932">
    <property type="entry name" value="LTD"/>
    <property type="match status" value="1"/>
</dbReference>
<feature type="domain" description="LTD" evidence="1">
    <location>
        <begin position="1"/>
        <end position="113"/>
    </location>
</feature>
<dbReference type="EMBL" id="JAIVFQ010000124">
    <property type="protein sequence ID" value="MCC5604398.1"/>
    <property type="molecule type" value="Genomic_DNA"/>
</dbReference>
<evidence type="ECO:0000313" key="3">
    <source>
        <dbReference type="Proteomes" id="UP001199525"/>
    </source>
</evidence>
<proteinExistence type="predicted"/>
<keyword evidence="3" id="KW-1185">Reference proteome</keyword>
<dbReference type="RefSeq" id="WP_229490244.1">
    <property type="nucleotide sequence ID" value="NZ_JAIVFQ010000124.1"/>
</dbReference>
<dbReference type="InterPro" id="IPR001322">
    <property type="entry name" value="Lamin_tail_dom"/>
</dbReference>
<reference evidence="2 3" key="1">
    <citation type="journal article" date="2021" name="Microorganisms">
        <title>Genome Evolution of Filamentous Cyanobacterium Nostoc Species: From Facultative Symbiosis to Free Living.</title>
        <authorList>
            <person name="Huo D."/>
            <person name="Li H."/>
            <person name="Cai F."/>
            <person name="Guo X."/>
            <person name="Qiao Z."/>
            <person name="Wang W."/>
            <person name="Yu G."/>
            <person name="Li R."/>
        </authorList>
    </citation>
    <scope>NUCLEOTIDE SEQUENCE [LARGE SCALE GENOMIC DNA]</scope>
    <source>
        <strain evidence="2 3">CHAB 5714</strain>
    </source>
</reference>
<evidence type="ECO:0000259" key="1">
    <source>
        <dbReference type="PROSITE" id="PS51841"/>
    </source>
</evidence>
<comment type="caution">
    <text evidence="2">The sequence shown here is derived from an EMBL/GenBank/DDBJ whole genome shotgun (WGS) entry which is preliminary data.</text>
</comment>
<name>A0ABS8IJV3_9NOSO</name>
<organism evidence="2 3">
    <name type="scientific">Nostoc favosum CHAB5714</name>
    <dbReference type="NCBI Taxonomy" id="2780399"/>
    <lineage>
        <taxon>Bacteria</taxon>
        <taxon>Bacillati</taxon>
        <taxon>Cyanobacteriota</taxon>
        <taxon>Cyanophyceae</taxon>
        <taxon>Nostocales</taxon>
        <taxon>Nostocaceae</taxon>
        <taxon>Nostoc</taxon>
        <taxon>Nostoc favosum</taxon>
    </lineage>
</organism>
<dbReference type="PROSITE" id="PS51841">
    <property type="entry name" value="LTD"/>
    <property type="match status" value="1"/>
</dbReference>
<evidence type="ECO:0000313" key="2">
    <source>
        <dbReference type="EMBL" id="MCC5604398.1"/>
    </source>
</evidence>
<gene>
    <name evidence="2" type="ORF">LC586_35880</name>
</gene>
<accession>A0ABS8IJV3</accession>
<sequence>MADLFFSEYVEGSSNNKALEIYNSTGAAINLSAEGYVVQMYFNGNSTPATTINLTGTVANGDVFVLAQSLANATIIAQADQTSSASWYNGDDAIVLRKGGTSGSIVDVIGQIGVDPGTEWGTGLTSTADNTLRRKSSITMDDTNPDDVFEPNVQWLGFATDTFDGLGSYTTDGGNTA</sequence>